<feature type="region of interest" description="Disordered" evidence="1">
    <location>
        <begin position="100"/>
        <end position="158"/>
    </location>
</feature>
<name>A0A1I7HG18_9BACL</name>
<organism evidence="2 3">
    <name type="scientific">Alicyclobacillus macrosporangiidus</name>
    <dbReference type="NCBI Taxonomy" id="392015"/>
    <lineage>
        <taxon>Bacteria</taxon>
        <taxon>Bacillati</taxon>
        <taxon>Bacillota</taxon>
        <taxon>Bacilli</taxon>
        <taxon>Bacillales</taxon>
        <taxon>Alicyclobacillaceae</taxon>
        <taxon>Alicyclobacillus</taxon>
    </lineage>
</organism>
<evidence type="ECO:0000313" key="3">
    <source>
        <dbReference type="Proteomes" id="UP000183508"/>
    </source>
</evidence>
<proteinExistence type="predicted"/>
<reference evidence="3" key="1">
    <citation type="submission" date="2016-10" db="EMBL/GenBank/DDBJ databases">
        <authorList>
            <person name="Varghese N."/>
        </authorList>
    </citation>
    <scope>NUCLEOTIDE SEQUENCE [LARGE SCALE GENOMIC DNA]</scope>
    <source>
        <strain evidence="3">DSM 17980</strain>
    </source>
</reference>
<keyword evidence="3" id="KW-1185">Reference proteome</keyword>
<evidence type="ECO:0000256" key="1">
    <source>
        <dbReference type="SAM" id="MobiDB-lite"/>
    </source>
</evidence>
<accession>A0A1I7HG18</accession>
<dbReference type="OrthoDB" id="9781333at2"/>
<dbReference type="AlphaFoldDB" id="A0A1I7HG18"/>
<dbReference type="Proteomes" id="UP000183508">
    <property type="component" value="Unassembled WGS sequence"/>
</dbReference>
<gene>
    <name evidence="2" type="ORF">SAMN05421543_104173</name>
</gene>
<evidence type="ECO:0008006" key="4">
    <source>
        <dbReference type="Google" id="ProtNLM"/>
    </source>
</evidence>
<dbReference type="RefSeq" id="WP_074950381.1">
    <property type="nucleotide sequence ID" value="NZ_FPBV01000004.1"/>
</dbReference>
<sequence>MDFEDGVRWALQRDAMRIAVDGATKRRMAERIGEALAKRDEPQGRWRKIVIGTGLAGVLLTGANTAVWAATGRSLLDVIVQTHRIAAGDGMISGWTFIPAGGTSPTADQPPVGGGGSRPQTDDAAASVPTPGTGTHPGGPGPVPMHAQKQTPGVSADGKHFTDNHYSAALNDFLGTDRFPKLDMDGAEVSWLEANMKDKTAGQFDLDVTGVIPVNGLRHAIRMVLYHNQAGSFQINGDTSAPGNAKREVKLNGQDATYVTFTNGHATQRYLTWSRGPWVILLTGDVPEDVFMQIAQRVDGQATAEG</sequence>
<protein>
    <recommendedName>
        <fullName evidence="4">DUF4367 domain-containing protein</fullName>
    </recommendedName>
</protein>
<dbReference type="STRING" id="392015.SAMN05421543_104173"/>
<evidence type="ECO:0000313" key="2">
    <source>
        <dbReference type="EMBL" id="SFU59581.1"/>
    </source>
</evidence>
<dbReference type="EMBL" id="FPBV01000004">
    <property type="protein sequence ID" value="SFU59581.1"/>
    <property type="molecule type" value="Genomic_DNA"/>
</dbReference>